<dbReference type="EMBL" id="BMQO01000034">
    <property type="protein sequence ID" value="GGS42524.1"/>
    <property type="molecule type" value="Genomic_DNA"/>
</dbReference>
<name>A0ABQ2SWP8_9DEIO</name>
<dbReference type="RefSeq" id="WP_189104256.1">
    <property type="nucleotide sequence ID" value="NZ_BMQO01000034.1"/>
</dbReference>
<sequence length="435" mass="47326">MDYFNAHLVLEGMDWQLVDANYEEVGGRTTVTKLIHHFDDNDTLKAVAVEDQTFGLDYVDFYGEDSDVLQTAAEHLEGYTEAELQRAAAQVQAPDELPALLLKVGLTALTHNPPWKQAFIEQHIRQGLTETRCAALLAATLAVDPVFLPAMRDAAQDEDPEVQTYSAGLLQVLDTGGHPAPGTAGLSDPGQRPSVDQPATDRSTERRQALIQAALTAPVGETVAWMSPLANGTPESPQASPWTRPRCRGLLRSEAWSASLFLRAGGWTVVDWESEEEGGEVLAARYVYVHAGGADVRAEIVETLGLTFVDFYGDDEGEMDRATRVLDGVYTEEELRMAAIQATTGAELNEVLLQLGITAATSNPAWKRSFIEGHLNFAPALQRKAAMLGATFSMDPVFLPAIEQAAEDDSADGDDVDVQHFARALLEVWATRHPT</sequence>
<keyword evidence="3" id="KW-1185">Reference proteome</keyword>
<evidence type="ECO:0000313" key="3">
    <source>
        <dbReference type="Proteomes" id="UP000620633"/>
    </source>
</evidence>
<comment type="caution">
    <text evidence="2">The sequence shown here is derived from an EMBL/GenBank/DDBJ whole genome shotgun (WGS) entry which is preliminary data.</text>
</comment>
<gene>
    <name evidence="2" type="ORF">GCM10008961_37170</name>
</gene>
<dbReference type="Proteomes" id="UP000620633">
    <property type="component" value="Unassembled WGS sequence"/>
</dbReference>
<reference evidence="3" key="1">
    <citation type="journal article" date="2019" name="Int. J. Syst. Evol. Microbiol.">
        <title>The Global Catalogue of Microorganisms (GCM) 10K type strain sequencing project: providing services to taxonomists for standard genome sequencing and annotation.</title>
        <authorList>
            <consortium name="The Broad Institute Genomics Platform"/>
            <consortium name="The Broad Institute Genome Sequencing Center for Infectious Disease"/>
            <person name="Wu L."/>
            <person name="Ma J."/>
        </authorList>
    </citation>
    <scope>NUCLEOTIDE SEQUENCE [LARGE SCALE GENOMIC DNA]</scope>
    <source>
        <strain evidence="3">JCM 31406</strain>
    </source>
</reference>
<organism evidence="2 3">
    <name type="scientific">Deinococcus knuensis</name>
    <dbReference type="NCBI Taxonomy" id="1837380"/>
    <lineage>
        <taxon>Bacteria</taxon>
        <taxon>Thermotogati</taxon>
        <taxon>Deinococcota</taxon>
        <taxon>Deinococci</taxon>
        <taxon>Deinococcales</taxon>
        <taxon>Deinococcaceae</taxon>
        <taxon>Deinococcus</taxon>
    </lineage>
</organism>
<protein>
    <submittedName>
        <fullName evidence="2">Uncharacterized protein</fullName>
    </submittedName>
</protein>
<evidence type="ECO:0000313" key="2">
    <source>
        <dbReference type="EMBL" id="GGS42524.1"/>
    </source>
</evidence>
<feature type="region of interest" description="Disordered" evidence="1">
    <location>
        <begin position="172"/>
        <end position="206"/>
    </location>
</feature>
<accession>A0ABQ2SWP8</accession>
<proteinExistence type="predicted"/>
<evidence type="ECO:0000256" key="1">
    <source>
        <dbReference type="SAM" id="MobiDB-lite"/>
    </source>
</evidence>